<dbReference type="InterPro" id="IPR027935">
    <property type="entry name" value="Di19_C"/>
</dbReference>
<keyword evidence="5" id="KW-1185">Reference proteome</keyword>
<evidence type="ECO:0000259" key="3">
    <source>
        <dbReference type="Pfam" id="PF14571"/>
    </source>
</evidence>
<name>A0AAQ3K7C7_9LILI</name>
<dbReference type="Pfam" id="PF14571">
    <property type="entry name" value="Di19_C"/>
    <property type="match status" value="1"/>
</dbReference>
<evidence type="ECO:0000259" key="2">
    <source>
        <dbReference type="Pfam" id="PF05605"/>
    </source>
</evidence>
<sequence>MEVDSWDRLSAASKRRHLILLRAQTDVCPGFEEIEEAEDEYRPEFPCPFCSEDFDFVGLCCHLDEEHPLEVKNGAVCPICTTWVGTDMVGHITMQHGNIFKISFHHFANSFVASLSIEFWCFYCLMRDFLESSHSLLPFARKDLHDASIRSFYGGSSAAPDPLLTSFIFNMPQTDRAKDVQPIHSAEGITVDEDEISDELEDREPKIIL</sequence>
<dbReference type="InterPro" id="IPR008598">
    <property type="entry name" value="Di19_Zn-bd"/>
</dbReference>
<dbReference type="AlphaFoldDB" id="A0AAQ3K7C7"/>
<feature type="domain" description="Di19 zinc-binding" evidence="2">
    <location>
        <begin position="44"/>
        <end position="97"/>
    </location>
</feature>
<dbReference type="Proteomes" id="UP001327560">
    <property type="component" value="Chromosome 4"/>
</dbReference>
<dbReference type="PANTHER" id="PTHR31875:SF23">
    <property type="entry name" value="PROTEIN DEHYDRATION-INDUCED 19 HOMOLOG 4"/>
    <property type="match status" value="1"/>
</dbReference>
<evidence type="ECO:0000313" key="5">
    <source>
        <dbReference type="Proteomes" id="UP001327560"/>
    </source>
</evidence>
<dbReference type="InterPro" id="IPR033347">
    <property type="entry name" value="Di19"/>
</dbReference>
<dbReference type="EMBL" id="CP136893">
    <property type="protein sequence ID" value="WOL03280.1"/>
    <property type="molecule type" value="Genomic_DNA"/>
</dbReference>
<dbReference type="PANTHER" id="PTHR31875">
    <property type="entry name" value="PROTEIN DEHYDRATION-INDUCED 19"/>
    <property type="match status" value="1"/>
</dbReference>
<evidence type="ECO:0000256" key="1">
    <source>
        <dbReference type="ARBA" id="ARBA00007109"/>
    </source>
</evidence>
<feature type="domain" description="Di19 C-terminal" evidence="3">
    <location>
        <begin position="139"/>
        <end position="200"/>
    </location>
</feature>
<organism evidence="4 5">
    <name type="scientific">Canna indica</name>
    <name type="common">Indian-shot</name>
    <dbReference type="NCBI Taxonomy" id="4628"/>
    <lineage>
        <taxon>Eukaryota</taxon>
        <taxon>Viridiplantae</taxon>
        <taxon>Streptophyta</taxon>
        <taxon>Embryophyta</taxon>
        <taxon>Tracheophyta</taxon>
        <taxon>Spermatophyta</taxon>
        <taxon>Magnoliopsida</taxon>
        <taxon>Liliopsida</taxon>
        <taxon>Zingiberales</taxon>
        <taxon>Cannaceae</taxon>
        <taxon>Canna</taxon>
    </lineage>
</organism>
<evidence type="ECO:0000313" key="4">
    <source>
        <dbReference type="EMBL" id="WOL03280.1"/>
    </source>
</evidence>
<comment type="similarity">
    <text evidence="1">Belongs to the Di19 family.</text>
</comment>
<accession>A0AAQ3K7C7</accession>
<reference evidence="4 5" key="1">
    <citation type="submission" date="2023-10" db="EMBL/GenBank/DDBJ databases">
        <title>Chromosome-scale genome assembly provides insights into flower coloration mechanisms of Canna indica.</title>
        <authorList>
            <person name="Li C."/>
        </authorList>
    </citation>
    <scope>NUCLEOTIDE SEQUENCE [LARGE SCALE GENOMIC DNA]</scope>
    <source>
        <tissue evidence="4">Flower</tissue>
    </source>
</reference>
<dbReference type="Pfam" id="PF05605">
    <property type="entry name" value="zf-Di19"/>
    <property type="match status" value="1"/>
</dbReference>
<evidence type="ECO:0008006" key="6">
    <source>
        <dbReference type="Google" id="ProtNLM"/>
    </source>
</evidence>
<gene>
    <name evidence="4" type="ORF">Cni_G12000</name>
</gene>
<proteinExistence type="inferred from homology"/>
<protein>
    <recommendedName>
        <fullName evidence="6">Drought induced 19 protein type zinc-binding domain-containing protein</fullName>
    </recommendedName>
</protein>